<proteinExistence type="predicted"/>
<gene>
    <name evidence="1" type="ORF">LEP1GSC150_0209</name>
</gene>
<dbReference type="InterPro" id="IPR029063">
    <property type="entry name" value="SAM-dependent_MTases_sf"/>
</dbReference>
<name>M3HDR0_LEPIT</name>
<dbReference type="AlphaFoldDB" id="M3HDR0"/>
<organism evidence="1 2">
    <name type="scientific">Leptospira interrogans serovar Copenhageni str. LT2050</name>
    <dbReference type="NCBI Taxonomy" id="1001598"/>
    <lineage>
        <taxon>Bacteria</taxon>
        <taxon>Pseudomonadati</taxon>
        <taxon>Spirochaetota</taxon>
        <taxon>Spirochaetia</taxon>
        <taxon>Leptospirales</taxon>
        <taxon>Leptospiraceae</taxon>
        <taxon>Leptospira</taxon>
    </lineage>
</organism>
<accession>M3HDR0</accession>
<evidence type="ECO:0000313" key="2">
    <source>
        <dbReference type="Proteomes" id="UP000011778"/>
    </source>
</evidence>
<comment type="caution">
    <text evidence="1">The sequence shown here is derived from an EMBL/GenBank/DDBJ whole genome shotgun (WGS) entry which is preliminary data.</text>
</comment>
<dbReference type="SUPFAM" id="SSF53335">
    <property type="entry name" value="S-adenosyl-L-methionine-dependent methyltransferases"/>
    <property type="match status" value="1"/>
</dbReference>
<dbReference type="Gene3D" id="3.40.50.150">
    <property type="entry name" value="Vaccinia Virus protein VP39"/>
    <property type="match status" value="1"/>
</dbReference>
<evidence type="ECO:0008006" key="3">
    <source>
        <dbReference type="Google" id="ProtNLM"/>
    </source>
</evidence>
<sequence>MSDPWTDRWNERYNKEEFAFGEQPNEYLKEQLEKLKIGTILFPAEGEGRNAVFAA</sequence>
<dbReference type="EMBL" id="AFMD02000212">
    <property type="protein sequence ID" value="EMG22454.1"/>
    <property type="molecule type" value="Genomic_DNA"/>
</dbReference>
<dbReference type="Proteomes" id="UP000011778">
    <property type="component" value="Unassembled WGS sequence"/>
</dbReference>
<feature type="non-terminal residue" evidence="1">
    <location>
        <position position="55"/>
    </location>
</feature>
<protein>
    <recommendedName>
        <fullName evidence="3">Thiopurine S-methyltransferase domain protein</fullName>
    </recommendedName>
</protein>
<evidence type="ECO:0000313" key="1">
    <source>
        <dbReference type="EMBL" id="EMG22454.1"/>
    </source>
</evidence>
<reference evidence="1 2" key="1">
    <citation type="submission" date="2013-02" db="EMBL/GenBank/DDBJ databases">
        <authorList>
            <person name="Harkins D.M."/>
            <person name="Durkin A.S."/>
            <person name="Brinkac L.M."/>
            <person name="Haft D.H."/>
            <person name="Selengut J.D."/>
            <person name="Sanka R."/>
            <person name="DePew J."/>
            <person name="Purushe J."/>
            <person name="Tulsiani S.M."/>
            <person name="Graham G.C."/>
            <person name="Burns M.-A."/>
            <person name="Dohnt M.F."/>
            <person name="Smythe L.D."/>
            <person name="McKay D.B."/>
            <person name="Craig S.B."/>
            <person name="Vinetz J.M."/>
            <person name="Sutton G.G."/>
            <person name="Nierman W.C."/>
            <person name="Fouts D.E."/>
        </authorList>
    </citation>
    <scope>NUCLEOTIDE SEQUENCE [LARGE SCALE GENOMIC DNA]</scope>
    <source>
        <strain evidence="1 2">LT2050</strain>
    </source>
</reference>